<feature type="domain" description="Thioester reductase (TE)" evidence="6">
    <location>
        <begin position="922"/>
        <end position="1164"/>
    </location>
</feature>
<dbReference type="Gene3D" id="3.40.50.720">
    <property type="entry name" value="NAD(P)-binding Rossmann-like Domain"/>
    <property type="match status" value="1"/>
</dbReference>
<dbReference type="SUPFAM" id="SSF56801">
    <property type="entry name" value="Acetyl-CoA synthetase-like"/>
    <property type="match status" value="1"/>
</dbReference>
<dbReference type="SUPFAM" id="SSF51735">
    <property type="entry name" value="NAD(P)-binding Rossmann-fold domains"/>
    <property type="match status" value="1"/>
</dbReference>
<proteinExistence type="predicted"/>
<feature type="region of interest" description="Disordered" evidence="3">
    <location>
        <begin position="632"/>
        <end position="662"/>
    </location>
</feature>
<dbReference type="PROSITE" id="PS00455">
    <property type="entry name" value="AMP_BINDING"/>
    <property type="match status" value="1"/>
</dbReference>
<comment type="caution">
    <text evidence="7">The sequence shown here is derived from an EMBL/GenBank/DDBJ whole genome shotgun (WGS) entry which is preliminary data.</text>
</comment>
<evidence type="ECO:0000256" key="2">
    <source>
        <dbReference type="ARBA" id="ARBA00022553"/>
    </source>
</evidence>
<dbReference type="EMBL" id="LGRX02033520">
    <property type="protein sequence ID" value="KAK3240903.1"/>
    <property type="molecule type" value="Genomic_DNA"/>
</dbReference>
<dbReference type="PANTHER" id="PTHR43272:SF91">
    <property type="entry name" value="CARRIER DOMAIN-CONTAINING PROTEIN"/>
    <property type="match status" value="1"/>
</dbReference>
<accession>A0AAE0BRL5</accession>
<feature type="region of interest" description="Disordered" evidence="3">
    <location>
        <begin position="785"/>
        <end position="806"/>
    </location>
</feature>
<dbReference type="Gene3D" id="3.40.50.12780">
    <property type="entry name" value="N-terminal domain of ligase-like"/>
    <property type="match status" value="1"/>
</dbReference>
<dbReference type="Pfam" id="PF07993">
    <property type="entry name" value="NAD_binding_4"/>
    <property type="match status" value="1"/>
</dbReference>
<dbReference type="GO" id="GO:0004467">
    <property type="term" value="F:long-chain fatty acid-CoA ligase activity"/>
    <property type="evidence" value="ECO:0007669"/>
    <property type="project" value="TreeGrafter"/>
</dbReference>
<dbReference type="InterPro" id="IPR036291">
    <property type="entry name" value="NAD(P)-bd_dom_sf"/>
</dbReference>
<feature type="domain" description="Carrier" evidence="5">
    <location>
        <begin position="814"/>
        <end position="846"/>
    </location>
</feature>
<keyword evidence="2" id="KW-0597">Phosphoprotein</keyword>
<dbReference type="InterPro" id="IPR042099">
    <property type="entry name" value="ANL_N_sf"/>
</dbReference>
<dbReference type="PANTHER" id="PTHR43272">
    <property type="entry name" value="LONG-CHAIN-FATTY-ACID--COA LIGASE"/>
    <property type="match status" value="1"/>
</dbReference>
<dbReference type="InterPro" id="IPR020845">
    <property type="entry name" value="AMP-binding_CS"/>
</dbReference>
<sequence length="1323" mass="144356">MADTTARQNAGRNGDQLPNEDNRVVFFERAVCDLCERQIEKKRYCTLNEGETFCAECQGEATGPVQELPAFRQQRHVIRGATVYDTLCASFALHGSLDCLGSRTILDTPKSEERQLSARYKWASFNQVHSEAMAFGAGLRQLGLAPEDRVALVADHSMQWLVADLACTLFGLIAVPCHTAWDAPTFQKTLRLTACAAIVCADRLIPFFQELELLLPEAPHVRVLVDMEDRFEFAEHLLDIAADGAAQMSADAAPKRDADRNLPAENEGACATWRMREVSRLGRKHPSSPTPQEDPSAVFGLLFTSGSTGTPKAALFTNIAFNLKVTRTNMVVRGHTTFGFEPLAHSARTNSWSDLMHGLRHGIFSGDVTTIFEDIAALRPTMLDGVPRVWNELYDRYLSLLAAVRKLAAEDANGCGLPDTAVEAITMSKFKPRLGGRVECITTGGAPIAPKVLQWLRSCFAPATVVVAFGTVEASGLSHNGVVAQGVDICLEDWGEYTKTDKPYPRGQLCVRHSFMTCGYLKPSQPLLEEQPKDDAFTEDGFFRTGDVVELQEDAKGRTMVRIIDRAKHLFKLSQGEHVSPERIEGVLQAQSCVDRIFVHGDSLQPFVVAVVLLKKWWLKEFILQRKQSSGLAPSKQPQLAGEQELSQEWQADDSRPASVEGEQHLHDTDVLLAFCEDGVVDEDAATAALNSDQELLQHVLNALGVAAHTAGLQGYEVPQAVHLTVTPFTQANGVVTPTNKLRRHPLRAKYAAALDECYATAHAKREEAEADLLRILRDALGARERGKTADSSNNEGGKDSGKHVETLGRGVGLASLGVDSMAAMRLQRTLAQEFRVELPLASLFSRPLDEILAMIRVAGPSAVQCHGVGSGSRDTSALCTRLESDIRQMGLLDEATLQQCTAAGGRWQPPDSANEDASVVLTGATGFLGRHLLLAILAHTRWRVVCIVRGEDGKGRLEGGVRAHGTEEEWGLWQAESVRVRVLEGDLSVPWMGLQEGDWEELAGGKVHLVLHNAARVNHMLPYEAMRRDNVEGTAQAVKVAAAAGCGLVYISTMSVTGLEEGRGEGGEVSRIGMVAVAEENGYAQSKWVAERVVAHAGAAGLPTWRLRVGSVAGHSITGSCSTSDFINCFLWGMVTLGVAPTRDCHKSERVELMAVDLVARGIVGLVSRGLAACDREQLYESPVHTLSAIREAPTLRQLVRWMRTFKGGEKASLERGACSGEVDGSGEVETTVAGVTFKHWRTKLQDWIEENRSHAEGGEAHTERVRMMEKLNAYFVGTERWAGKSEPGVDNAGWGLPKVDESYVHTLLNFLQNHLSMTPPL</sequence>
<evidence type="ECO:0000256" key="1">
    <source>
        <dbReference type="ARBA" id="ARBA00022450"/>
    </source>
</evidence>
<gene>
    <name evidence="7" type="ORF">CYMTET_49289</name>
</gene>
<dbReference type="InterPro" id="IPR013120">
    <property type="entry name" value="FAR_NAD-bd"/>
</dbReference>
<dbReference type="GO" id="GO:0016020">
    <property type="term" value="C:membrane"/>
    <property type="evidence" value="ECO:0007669"/>
    <property type="project" value="TreeGrafter"/>
</dbReference>
<protein>
    <submittedName>
        <fullName evidence="7">Long chain acyl-CoA synthetase 7 peroxisomal, variant 2</fullName>
    </submittedName>
</protein>
<dbReference type="Proteomes" id="UP001190700">
    <property type="component" value="Unassembled WGS sequence"/>
</dbReference>
<dbReference type="InterPro" id="IPR000873">
    <property type="entry name" value="AMP-dep_synth/lig_dom"/>
</dbReference>
<feature type="domain" description="AMP-dependent synthetase/ligase" evidence="4">
    <location>
        <begin position="115"/>
        <end position="521"/>
    </location>
</feature>
<dbReference type="Pfam" id="PF00501">
    <property type="entry name" value="AMP-binding"/>
    <property type="match status" value="1"/>
</dbReference>
<keyword evidence="1" id="KW-0596">Phosphopantetheine</keyword>
<dbReference type="SUPFAM" id="SSF47336">
    <property type="entry name" value="ACP-like"/>
    <property type="match status" value="1"/>
</dbReference>
<name>A0AAE0BRL5_9CHLO</name>
<organism evidence="7 8">
    <name type="scientific">Cymbomonas tetramitiformis</name>
    <dbReference type="NCBI Taxonomy" id="36881"/>
    <lineage>
        <taxon>Eukaryota</taxon>
        <taxon>Viridiplantae</taxon>
        <taxon>Chlorophyta</taxon>
        <taxon>Pyramimonadophyceae</taxon>
        <taxon>Pyramimonadales</taxon>
        <taxon>Pyramimonadaceae</taxon>
        <taxon>Cymbomonas</taxon>
    </lineage>
</organism>
<dbReference type="InterPro" id="IPR036736">
    <property type="entry name" value="ACP-like_sf"/>
</dbReference>
<keyword evidence="8" id="KW-1185">Reference proteome</keyword>
<dbReference type="Pfam" id="PF00550">
    <property type="entry name" value="PP-binding"/>
    <property type="match status" value="1"/>
</dbReference>
<feature type="compositionally biased region" description="Basic and acidic residues" evidence="3">
    <location>
        <begin position="797"/>
        <end position="806"/>
    </location>
</feature>
<evidence type="ECO:0000259" key="5">
    <source>
        <dbReference type="Pfam" id="PF00550"/>
    </source>
</evidence>
<evidence type="ECO:0000256" key="3">
    <source>
        <dbReference type="SAM" id="MobiDB-lite"/>
    </source>
</evidence>
<evidence type="ECO:0000259" key="6">
    <source>
        <dbReference type="Pfam" id="PF07993"/>
    </source>
</evidence>
<dbReference type="GO" id="GO:0005783">
    <property type="term" value="C:endoplasmic reticulum"/>
    <property type="evidence" value="ECO:0007669"/>
    <property type="project" value="TreeGrafter"/>
</dbReference>
<evidence type="ECO:0000313" key="8">
    <source>
        <dbReference type="Proteomes" id="UP001190700"/>
    </source>
</evidence>
<dbReference type="InterPro" id="IPR009081">
    <property type="entry name" value="PP-bd_ACP"/>
</dbReference>
<reference evidence="7 8" key="1">
    <citation type="journal article" date="2015" name="Genome Biol. Evol.">
        <title>Comparative Genomics of a Bacterivorous Green Alga Reveals Evolutionary Causalities and Consequences of Phago-Mixotrophic Mode of Nutrition.</title>
        <authorList>
            <person name="Burns J.A."/>
            <person name="Paasch A."/>
            <person name="Narechania A."/>
            <person name="Kim E."/>
        </authorList>
    </citation>
    <scope>NUCLEOTIDE SEQUENCE [LARGE SCALE GENOMIC DNA]</scope>
    <source>
        <strain evidence="7 8">PLY_AMNH</strain>
    </source>
</reference>
<evidence type="ECO:0000259" key="4">
    <source>
        <dbReference type="Pfam" id="PF00501"/>
    </source>
</evidence>
<dbReference type="Gene3D" id="1.10.1200.10">
    <property type="entry name" value="ACP-like"/>
    <property type="match status" value="1"/>
</dbReference>
<evidence type="ECO:0000313" key="7">
    <source>
        <dbReference type="EMBL" id="KAK3240903.1"/>
    </source>
</evidence>